<sequence>MSNFTDESENFEMAFVINLADGTGREFYMTDSGAAVALDAPQGDEPMILRTDKLIEKNLINLKKKFPATCKLYAVELREFEHRRQNLRNSSNKSKASE</sequence>
<organism evidence="1 2">
    <name type="scientific">Larkinella punicea</name>
    <dbReference type="NCBI Taxonomy" id="2315727"/>
    <lineage>
        <taxon>Bacteria</taxon>
        <taxon>Pseudomonadati</taxon>
        <taxon>Bacteroidota</taxon>
        <taxon>Cytophagia</taxon>
        <taxon>Cytophagales</taxon>
        <taxon>Spirosomataceae</taxon>
        <taxon>Larkinella</taxon>
    </lineage>
</organism>
<keyword evidence="2" id="KW-1185">Reference proteome</keyword>
<dbReference type="AlphaFoldDB" id="A0A368JJ42"/>
<evidence type="ECO:0000313" key="1">
    <source>
        <dbReference type="EMBL" id="RCR67076.1"/>
    </source>
</evidence>
<evidence type="ECO:0000313" key="2">
    <source>
        <dbReference type="Proteomes" id="UP000253383"/>
    </source>
</evidence>
<dbReference type="RefSeq" id="WP_114408563.1">
    <property type="nucleotide sequence ID" value="NZ_QOWE01000022.1"/>
</dbReference>
<gene>
    <name evidence="1" type="ORF">DUE52_23765</name>
</gene>
<accession>A0A368JJ42</accession>
<name>A0A368JJ42_9BACT</name>
<dbReference type="Proteomes" id="UP000253383">
    <property type="component" value="Unassembled WGS sequence"/>
</dbReference>
<reference evidence="1 2" key="1">
    <citation type="submission" date="2018-07" db="EMBL/GenBank/DDBJ databases">
        <title>Genome analysis of Larkinella rosea.</title>
        <authorList>
            <person name="Zhou Z."/>
            <person name="Wang G."/>
        </authorList>
    </citation>
    <scope>NUCLEOTIDE SEQUENCE [LARGE SCALE GENOMIC DNA]</scope>
    <source>
        <strain evidence="2">zzj9</strain>
    </source>
</reference>
<dbReference type="OrthoDB" id="961789at2"/>
<comment type="caution">
    <text evidence="1">The sequence shown here is derived from an EMBL/GenBank/DDBJ whole genome shotgun (WGS) entry which is preliminary data.</text>
</comment>
<dbReference type="EMBL" id="QOWE01000022">
    <property type="protein sequence ID" value="RCR67076.1"/>
    <property type="molecule type" value="Genomic_DNA"/>
</dbReference>
<proteinExistence type="predicted"/>
<protein>
    <submittedName>
        <fullName evidence="1">Uncharacterized protein</fullName>
    </submittedName>
</protein>